<name>A0AA38IDQ5_9CUCU</name>
<dbReference type="EMBL" id="JALNTZ010000005">
    <property type="protein sequence ID" value="KAJ3652107.1"/>
    <property type="molecule type" value="Genomic_DNA"/>
</dbReference>
<evidence type="ECO:0000313" key="1">
    <source>
        <dbReference type="EMBL" id="KAJ3652107.1"/>
    </source>
</evidence>
<accession>A0AA38IDQ5</accession>
<comment type="caution">
    <text evidence="1">The sequence shown here is derived from an EMBL/GenBank/DDBJ whole genome shotgun (WGS) entry which is preliminary data.</text>
</comment>
<evidence type="ECO:0000313" key="2">
    <source>
        <dbReference type="Proteomes" id="UP001168821"/>
    </source>
</evidence>
<gene>
    <name evidence="1" type="ORF">Zmor_018102</name>
</gene>
<dbReference type="AlphaFoldDB" id="A0AA38IDQ5"/>
<proteinExistence type="predicted"/>
<keyword evidence="2" id="KW-1185">Reference proteome</keyword>
<reference evidence="1" key="1">
    <citation type="journal article" date="2023" name="G3 (Bethesda)">
        <title>Whole genome assemblies of Zophobas morio and Tenebrio molitor.</title>
        <authorList>
            <person name="Kaur S."/>
            <person name="Stinson S.A."/>
            <person name="diCenzo G.C."/>
        </authorList>
    </citation>
    <scope>NUCLEOTIDE SEQUENCE</scope>
    <source>
        <strain evidence="1">QUZm001</strain>
    </source>
</reference>
<dbReference type="Proteomes" id="UP001168821">
    <property type="component" value="Unassembled WGS sequence"/>
</dbReference>
<organism evidence="1 2">
    <name type="scientific">Zophobas morio</name>
    <dbReference type="NCBI Taxonomy" id="2755281"/>
    <lineage>
        <taxon>Eukaryota</taxon>
        <taxon>Metazoa</taxon>
        <taxon>Ecdysozoa</taxon>
        <taxon>Arthropoda</taxon>
        <taxon>Hexapoda</taxon>
        <taxon>Insecta</taxon>
        <taxon>Pterygota</taxon>
        <taxon>Neoptera</taxon>
        <taxon>Endopterygota</taxon>
        <taxon>Coleoptera</taxon>
        <taxon>Polyphaga</taxon>
        <taxon>Cucujiformia</taxon>
        <taxon>Tenebrionidae</taxon>
        <taxon>Zophobas</taxon>
    </lineage>
</organism>
<sequence length="139" mass="15561">MQSFSSVIYNEPVPTGVNSADIQRGVATYPPHIIPVFILSCWLFDTISGYDVRIGPSISPDFSGVRLTGINFTIGCLPTISNSGGCVRTERKLTKNPNNRWKWTRVRERTSAKGDYDASWGRSPFLDYYPSCTTDKLPY</sequence>
<protein>
    <submittedName>
        <fullName evidence="1">Uncharacterized protein</fullName>
    </submittedName>
</protein>